<geneLocation type="plasmid" evidence="1">
    <name>pNe-1</name>
</geneLocation>
<keyword evidence="1" id="KW-0614">Plasmid</keyword>
<accession>A0A0H4JMW5</accession>
<organism evidence="1">
    <name type="scientific">Aeromonas sp. Ne-1</name>
    <dbReference type="NCBI Taxonomy" id="1675689"/>
    <lineage>
        <taxon>Bacteria</taxon>
        <taxon>Pseudomonadati</taxon>
        <taxon>Pseudomonadota</taxon>
        <taxon>Gammaproteobacteria</taxon>
        <taxon>Aeromonadales</taxon>
        <taxon>Aeromonadaceae</taxon>
        <taxon>Aeromonas</taxon>
    </lineage>
</organism>
<name>A0A0H4JMW5_9GAMM</name>
<evidence type="ECO:0000313" key="1">
    <source>
        <dbReference type="EMBL" id="AKO69666.1"/>
    </source>
</evidence>
<sequence>MYKLIEILGTDKPIIREIGNDDELFTLEELSYLNEKPSEYTVSAYLQLAGRKSGFYKPLYSKKGVN</sequence>
<dbReference type="RefSeq" id="WP_173026352.1">
    <property type="nucleotide sequence ID" value="NZ_KP738729.1"/>
</dbReference>
<dbReference type="EMBL" id="KP738729">
    <property type="protein sequence ID" value="AKO69666.1"/>
    <property type="molecule type" value="Genomic_DNA"/>
</dbReference>
<reference evidence="1" key="1">
    <citation type="journal article" date="2015" name="Toxicon">
        <title>Production level of tetrodotoxin in Aeromonas is associated with the copy number of a plasmid.</title>
        <authorList>
            <person name="Liu J."/>
            <person name="Wei F."/>
            <person name="Lu Y."/>
            <person name="Ma T."/>
            <person name="Zhao J."/>
            <person name="Gong X."/>
            <person name="Bao B."/>
        </authorList>
    </citation>
    <scope>NUCLEOTIDE SEQUENCE</scope>
    <source>
        <strain evidence="1">Ne-1</strain>
        <plasmid evidence="1">pNe-1</plasmid>
    </source>
</reference>
<dbReference type="AlphaFoldDB" id="A0A0H4JMW5"/>
<proteinExistence type="predicted"/>
<protein>
    <submittedName>
        <fullName evidence="1">Uncharacterized protein</fullName>
    </submittedName>
</protein>